<dbReference type="AlphaFoldDB" id="A0A0F9GAL6"/>
<organism evidence="1">
    <name type="scientific">marine sediment metagenome</name>
    <dbReference type="NCBI Taxonomy" id="412755"/>
    <lineage>
        <taxon>unclassified sequences</taxon>
        <taxon>metagenomes</taxon>
        <taxon>ecological metagenomes</taxon>
    </lineage>
</organism>
<protein>
    <submittedName>
        <fullName evidence="1">Uncharacterized protein</fullName>
    </submittedName>
</protein>
<name>A0A0F9GAL6_9ZZZZ</name>
<gene>
    <name evidence="1" type="ORF">LCGC14_1850070</name>
</gene>
<evidence type="ECO:0000313" key="1">
    <source>
        <dbReference type="EMBL" id="KKL95889.1"/>
    </source>
</evidence>
<comment type="caution">
    <text evidence="1">The sequence shown here is derived from an EMBL/GenBank/DDBJ whole genome shotgun (WGS) entry which is preliminary data.</text>
</comment>
<proteinExistence type="predicted"/>
<accession>A0A0F9GAL6</accession>
<sequence length="133" mass="14900">MQPKSPAHEEINSYGLSCSAARKKAINYEELRSFAGELMTTISQSLLRYGAKDIGHIKAYIEHDNGFLHADTLGDPADVTVKGRDGEPINRFKLVVNSVIYGVTKEAVIEATERSVKSVLLKYRFEKNLNREE</sequence>
<dbReference type="EMBL" id="LAZR01018569">
    <property type="protein sequence ID" value="KKL95889.1"/>
    <property type="molecule type" value="Genomic_DNA"/>
</dbReference>
<reference evidence="1" key="1">
    <citation type="journal article" date="2015" name="Nature">
        <title>Complex archaea that bridge the gap between prokaryotes and eukaryotes.</title>
        <authorList>
            <person name="Spang A."/>
            <person name="Saw J.H."/>
            <person name="Jorgensen S.L."/>
            <person name="Zaremba-Niedzwiedzka K."/>
            <person name="Martijn J."/>
            <person name="Lind A.E."/>
            <person name="van Eijk R."/>
            <person name="Schleper C."/>
            <person name="Guy L."/>
            <person name="Ettema T.J."/>
        </authorList>
    </citation>
    <scope>NUCLEOTIDE SEQUENCE</scope>
</reference>